<proteinExistence type="predicted"/>
<evidence type="ECO:0000313" key="2">
    <source>
        <dbReference type="EMBL" id="KAK8758463.1"/>
    </source>
</evidence>
<evidence type="ECO:0000256" key="1">
    <source>
        <dbReference type="SAM" id="SignalP"/>
    </source>
</evidence>
<keyword evidence="3" id="KW-1185">Reference proteome</keyword>
<dbReference type="EMBL" id="JARKHS020034108">
    <property type="protein sequence ID" value="KAK8758463.1"/>
    <property type="molecule type" value="Genomic_DNA"/>
</dbReference>
<name>A0AAQ4D7M3_AMBAM</name>
<evidence type="ECO:0008006" key="4">
    <source>
        <dbReference type="Google" id="ProtNLM"/>
    </source>
</evidence>
<gene>
    <name evidence="2" type="ORF">V5799_003905</name>
</gene>
<dbReference type="Proteomes" id="UP001321473">
    <property type="component" value="Unassembled WGS sequence"/>
</dbReference>
<dbReference type="AlphaFoldDB" id="A0AAQ4D7M3"/>
<feature type="signal peptide" evidence="1">
    <location>
        <begin position="1"/>
        <end position="18"/>
    </location>
</feature>
<organism evidence="2 3">
    <name type="scientific">Amblyomma americanum</name>
    <name type="common">Lone star tick</name>
    <dbReference type="NCBI Taxonomy" id="6943"/>
    <lineage>
        <taxon>Eukaryota</taxon>
        <taxon>Metazoa</taxon>
        <taxon>Ecdysozoa</taxon>
        <taxon>Arthropoda</taxon>
        <taxon>Chelicerata</taxon>
        <taxon>Arachnida</taxon>
        <taxon>Acari</taxon>
        <taxon>Parasitiformes</taxon>
        <taxon>Ixodida</taxon>
        <taxon>Ixodoidea</taxon>
        <taxon>Ixodidae</taxon>
        <taxon>Amblyomminae</taxon>
        <taxon>Amblyomma</taxon>
    </lineage>
</organism>
<protein>
    <recommendedName>
        <fullName evidence="4">Secreted protein</fullName>
    </recommendedName>
</protein>
<feature type="chain" id="PRO_5042994397" description="Secreted protein" evidence="1">
    <location>
        <begin position="19"/>
        <end position="70"/>
    </location>
</feature>
<comment type="caution">
    <text evidence="2">The sequence shown here is derived from an EMBL/GenBank/DDBJ whole genome shotgun (WGS) entry which is preliminary data.</text>
</comment>
<keyword evidence="1" id="KW-0732">Signal</keyword>
<evidence type="ECO:0000313" key="3">
    <source>
        <dbReference type="Proteomes" id="UP001321473"/>
    </source>
</evidence>
<sequence>MPIVSPVSLLSFSQLCATCGVADLMASEVSTPDQRVEPSDSPVSSCALTARARRLFFTGWVTKQTSLVKL</sequence>
<reference evidence="2 3" key="1">
    <citation type="journal article" date="2023" name="Arcadia Sci">
        <title>De novo assembly of a long-read Amblyomma americanum tick genome.</title>
        <authorList>
            <person name="Chou S."/>
            <person name="Poskanzer K.E."/>
            <person name="Rollins M."/>
            <person name="Thuy-Boun P.S."/>
        </authorList>
    </citation>
    <scope>NUCLEOTIDE SEQUENCE [LARGE SCALE GENOMIC DNA]</scope>
    <source>
        <strain evidence="2">F_SG_1</strain>
        <tissue evidence="2">Salivary glands</tissue>
    </source>
</reference>
<accession>A0AAQ4D7M3</accession>